<dbReference type="AlphaFoldDB" id="A0A6A5YKK7"/>
<keyword evidence="3" id="KW-1185">Reference proteome</keyword>
<dbReference type="Proteomes" id="UP000799770">
    <property type="component" value="Unassembled WGS sequence"/>
</dbReference>
<evidence type="ECO:0000313" key="2">
    <source>
        <dbReference type="EMBL" id="KAF2106741.1"/>
    </source>
</evidence>
<evidence type="ECO:0000313" key="3">
    <source>
        <dbReference type="Proteomes" id="UP000799770"/>
    </source>
</evidence>
<feature type="region of interest" description="Disordered" evidence="1">
    <location>
        <begin position="1"/>
        <end position="102"/>
    </location>
</feature>
<feature type="compositionally biased region" description="Pro residues" evidence="1">
    <location>
        <begin position="1"/>
        <end position="11"/>
    </location>
</feature>
<proteinExistence type="predicted"/>
<feature type="region of interest" description="Disordered" evidence="1">
    <location>
        <begin position="157"/>
        <end position="182"/>
    </location>
</feature>
<dbReference type="EMBL" id="ML977360">
    <property type="protein sequence ID" value="KAF2106741.1"/>
    <property type="molecule type" value="Genomic_DNA"/>
</dbReference>
<organism evidence="2 3">
    <name type="scientific">Lophiotrema nucula</name>
    <dbReference type="NCBI Taxonomy" id="690887"/>
    <lineage>
        <taxon>Eukaryota</taxon>
        <taxon>Fungi</taxon>
        <taxon>Dikarya</taxon>
        <taxon>Ascomycota</taxon>
        <taxon>Pezizomycotina</taxon>
        <taxon>Dothideomycetes</taxon>
        <taxon>Pleosporomycetidae</taxon>
        <taxon>Pleosporales</taxon>
        <taxon>Lophiotremataceae</taxon>
        <taxon>Lophiotrema</taxon>
    </lineage>
</organism>
<feature type="compositionally biased region" description="Basic residues" evidence="1">
    <location>
        <begin position="13"/>
        <end position="22"/>
    </location>
</feature>
<feature type="region of interest" description="Disordered" evidence="1">
    <location>
        <begin position="238"/>
        <end position="262"/>
    </location>
</feature>
<protein>
    <submittedName>
        <fullName evidence="2">Uncharacterized protein</fullName>
    </submittedName>
</protein>
<accession>A0A6A5YKK7</accession>
<gene>
    <name evidence="2" type="ORF">BDV96DRAFT_654521</name>
</gene>
<sequence length="288" mass="31514">MPAPRSVPPKGGPKGKKLKLQRQRNLLLKHGQPNALPPPPQPAASARTTLAPETTAASAQTLLAPQTSAASSRIPPAPQTSAASPSVPRAAPALWTDENKLDIGRLKLSNRLETLWKRVDELEDALLEFGSERRLTAALKKQLDQSQEGNEILRHGYNNIKPELDASTSAKPSPQPEDEDTQARADFAKEKAMMEAEKLQLEKQRKRDCKKSRVEGLMEGILEGTVTETLRNAREQGTLPAEHAEQAKFLDDDDDPKAPANRGMAIGRFVPHIMLSPVNTEDRTGMRG</sequence>
<name>A0A6A5YKK7_9PLEO</name>
<reference evidence="2" key="1">
    <citation type="journal article" date="2020" name="Stud. Mycol.">
        <title>101 Dothideomycetes genomes: a test case for predicting lifestyles and emergence of pathogens.</title>
        <authorList>
            <person name="Haridas S."/>
            <person name="Albert R."/>
            <person name="Binder M."/>
            <person name="Bloem J."/>
            <person name="Labutti K."/>
            <person name="Salamov A."/>
            <person name="Andreopoulos B."/>
            <person name="Baker S."/>
            <person name="Barry K."/>
            <person name="Bills G."/>
            <person name="Bluhm B."/>
            <person name="Cannon C."/>
            <person name="Castanera R."/>
            <person name="Culley D."/>
            <person name="Daum C."/>
            <person name="Ezra D."/>
            <person name="Gonzalez J."/>
            <person name="Henrissat B."/>
            <person name="Kuo A."/>
            <person name="Liang C."/>
            <person name="Lipzen A."/>
            <person name="Lutzoni F."/>
            <person name="Magnuson J."/>
            <person name="Mondo S."/>
            <person name="Nolan M."/>
            <person name="Ohm R."/>
            <person name="Pangilinan J."/>
            <person name="Park H.-J."/>
            <person name="Ramirez L."/>
            <person name="Alfaro M."/>
            <person name="Sun H."/>
            <person name="Tritt A."/>
            <person name="Yoshinaga Y."/>
            <person name="Zwiers L.-H."/>
            <person name="Turgeon B."/>
            <person name="Goodwin S."/>
            <person name="Spatafora J."/>
            <person name="Crous P."/>
            <person name="Grigoriev I."/>
        </authorList>
    </citation>
    <scope>NUCLEOTIDE SEQUENCE</scope>
    <source>
        <strain evidence="2">CBS 627.86</strain>
    </source>
</reference>
<evidence type="ECO:0000256" key="1">
    <source>
        <dbReference type="SAM" id="MobiDB-lite"/>
    </source>
</evidence>
<feature type="compositionally biased region" description="Low complexity" evidence="1">
    <location>
        <begin position="79"/>
        <end position="93"/>
    </location>
</feature>
<feature type="compositionally biased region" description="Polar residues" evidence="1">
    <location>
        <begin position="47"/>
        <end position="71"/>
    </location>
</feature>